<reference evidence="10" key="1">
    <citation type="submission" date="2016-10" db="EMBL/GenBank/DDBJ databases">
        <authorList>
            <person name="Varghese N."/>
            <person name="Submissions S."/>
        </authorList>
    </citation>
    <scope>NUCLEOTIDE SEQUENCE [LARGE SCALE GENOMIC DNA]</scope>
    <source>
        <strain evidence="10">DSM 44526</strain>
    </source>
</reference>
<evidence type="ECO:0000256" key="5">
    <source>
        <dbReference type="ARBA" id="ARBA00022741"/>
    </source>
</evidence>
<dbReference type="Pfam" id="PF00005">
    <property type="entry name" value="ABC_tran"/>
    <property type="match status" value="1"/>
</dbReference>
<dbReference type="InterPro" id="IPR003593">
    <property type="entry name" value="AAA+_ATPase"/>
</dbReference>
<dbReference type="InterPro" id="IPR003439">
    <property type="entry name" value="ABC_transporter-like_ATP-bd"/>
</dbReference>
<dbReference type="OrthoDB" id="8481147at2"/>
<evidence type="ECO:0000256" key="4">
    <source>
        <dbReference type="ARBA" id="ARBA00022475"/>
    </source>
</evidence>
<evidence type="ECO:0000256" key="3">
    <source>
        <dbReference type="ARBA" id="ARBA00022448"/>
    </source>
</evidence>
<keyword evidence="3" id="KW-0813">Transport</keyword>
<dbReference type="GO" id="GO:0005524">
    <property type="term" value="F:ATP binding"/>
    <property type="evidence" value="ECO:0007669"/>
    <property type="project" value="UniProtKB-KW"/>
</dbReference>
<dbReference type="CDD" id="cd03257">
    <property type="entry name" value="ABC_NikE_OppD_transporters"/>
    <property type="match status" value="1"/>
</dbReference>
<evidence type="ECO:0000256" key="1">
    <source>
        <dbReference type="ARBA" id="ARBA00004202"/>
    </source>
</evidence>
<organism evidence="9 10">
    <name type="scientific">Klenkia brasiliensis</name>
    <dbReference type="NCBI Taxonomy" id="333142"/>
    <lineage>
        <taxon>Bacteria</taxon>
        <taxon>Bacillati</taxon>
        <taxon>Actinomycetota</taxon>
        <taxon>Actinomycetes</taxon>
        <taxon>Geodermatophilales</taxon>
        <taxon>Geodermatophilaceae</taxon>
        <taxon>Klenkia</taxon>
    </lineage>
</organism>
<evidence type="ECO:0000256" key="6">
    <source>
        <dbReference type="ARBA" id="ARBA00022840"/>
    </source>
</evidence>
<dbReference type="InterPro" id="IPR017871">
    <property type="entry name" value="ABC_transporter-like_CS"/>
</dbReference>
<evidence type="ECO:0000259" key="8">
    <source>
        <dbReference type="PROSITE" id="PS50893"/>
    </source>
</evidence>
<keyword evidence="10" id="KW-1185">Reference proteome</keyword>
<dbReference type="GO" id="GO:0016887">
    <property type="term" value="F:ATP hydrolysis activity"/>
    <property type="evidence" value="ECO:0007669"/>
    <property type="project" value="InterPro"/>
</dbReference>
<keyword evidence="7" id="KW-0472">Membrane</keyword>
<keyword evidence="5" id="KW-0547">Nucleotide-binding</keyword>
<evidence type="ECO:0000313" key="10">
    <source>
        <dbReference type="Proteomes" id="UP000198863"/>
    </source>
</evidence>
<sequence>MLRVHDLSVVLPGRGRPGRRLLDGVSFDLAAGERVGVVGSSGAGKSQLVAALLGLTPPGPAVSGSVLVEGTEVVGAGPATWRPLRGRATALVAQDPGTALDPLTRVGRQVGLPLRARGVGRAEAARRAAALLAEVGPPGTARRFPGQLSGGQRQRVALALALVGGPRLLVADEPTSALDPTVQAGVLDLLDRVTGPGRAGLLLVTHDLAVAARLCSRLLVLDAGRLVADAPVADVLADPRLADVVTAARELAVTR</sequence>
<evidence type="ECO:0000256" key="2">
    <source>
        <dbReference type="ARBA" id="ARBA00005417"/>
    </source>
</evidence>
<dbReference type="Gene3D" id="3.40.50.300">
    <property type="entry name" value="P-loop containing nucleotide triphosphate hydrolases"/>
    <property type="match status" value="1"/>
</dbReference>
<evidence type="ECO:0000256" key="7">
    <source>
        <dbReference type="ARBA" id="ARBA00023136"/>
    </source>
</evidence>
<dbReference type="Proteomes" id="UP000198863">
    <property type="component" value="Unassembled WGS sequence"/>
</dbReference>
<dbReference type="PROSITE" id="PS50893">
    <property type="entry name" value="ABC_TRANSPORTER_2"/>
    <property type="match status" value="1"/>
</dbReference>
<dbReference type="SUPFAM" id="SSF52540">
    <property type="entry name" value="P-loop containing nucleoside triphosphate hydrolases"/>
    <property type="match status" value="1"/>
</dbReference>
<dbReference type="PANTHER" id="PTHR43297:SF2">
    <property type="entry name" value="DIPEPTIDE TRANSPORT ATP-BINDING PROTEIN DPPD"/>
    <property type="match status" value="1"/>
</dbReference>
<dbReference type="AlphaFoldDB" id="A0A1G7VSH7"/>
<dbReference type="SMART" id="SM00382">
    <property type="entry name" value="AAA"/>
    <property type="match status" value="1"/>
</dbReference>
<dbReference type="InterPro" id="IPR050388">
    <property type="entry name" value="ABC_Ni/Peptide_Import"/>
</dbReference>
<proteinExistence type="inferred from homology"/>
<gene>
    <name evidence="9" type="ORF">SAMN05660324_3197</name>
</gene>
<evidence type="ECO:0000313" key="9">
    <source>
        <dbReference type="EMBL" id="SDG62541.1"/>
    </source>
</evidence>
<comment type="similarity">
    <text evidence="2">Belongs to the ABC transporter superfamily.</text>
</comment>
<protein>
    <submittedName>
        <fullName evidence="9">Peptide/nickel transport system ATP-binding protein</fullName>
    </submittedName>
</protein>
<feature type="domain" description="ABC transporter" evidence="8">
    <location>
        <begin position="2"/>
        <end position="248"/>
    </location>
</feature>
<dbReference type="InterPro" id="IPR027417">
    <property type="entry name" value="P-loop_NTPase"/>
</dbReference>
<accession>A0A1G7VSH7</accession>
<keyword evidence="4" id="KW-1003">Cell membrane</keyword>
<dbReference type="EMBL" id="FNCF01000004">
    <property type="protein sequence ID" value="SDG62541.1"/>
    <property type="molecule type" value="Genomic_DNA"/>
</dbReference>
<dbReference type="GO" id="GO:0005886">
    <property type="term" value="C:plasma membrane"/>
    <property type="evidence" value="ECO:0007669"/>
    <property type="project" value="UniProtKB-SubCell"/>
</dbReference>
<comment type="subcellular location">
    <subcellularLocation>
        <location evidence="1">Cell membrane</location>
        <topology evidence="1">Peripheral membrane protein</topology>
    </subcellularLocation>
</comment>
<dbReference type="PROSITE" id="PS00211">
    <property type="entry name" value="ABC_TRANSPORTER_1"/>
    <property type="match status" value="1"/>
</dbReference>
<keyword evidence="6 9" id="KW-0067">ATP-binding</keyword>
<dbReference type="PANTHER" id="PTHR43297">
    <property type="entry name" value="OLIGOPEPTIDE TRANSPORT ATP-BINDING PROTEIN APPD"/>
    <property type="match status" value="1"/>
</dbReference>
<name>A0A1G7VSH7_9ACTN</name>